<keyword evidence="3" id="KW-1185">Reference proteome</keyword>
<evidence type="ECO:0000313" key="2">
    <source>
        <dbReference type="EMBL" id="KAK1612667.1"/>
    </source>
</evidence>
<proteinExistence type="predicted"/>
<evidence type="ECO:0000259" key="1">
    <source>
        <dbReference type="Pfam" id="PF03732"/>
    </source>
</evidence>
<gene>
    <name evidence="2" type="ORF">QYE76_036340</name>
</gene>
<dbReference type="EMBL" id="JAUUTY010000007">
    <property type="protein sequence ID" value="KAK1612667.1"/>
    <property type="molecule type" value="Genomic_DNA"/>
</dbReference>
<organism evidence="2 3">
    <name type="scientific">Lolium multiflorum</name>
    <name type="common">Italian ryegrass</name>
    <name type="synonym">Lolium perenne subsp. multiflorum</name>
    <dbReference type="NCBI Taxonomy" id="4521"/>
    <lineage>
        <taxon>Eukaryota</taxon>
        <taxon>Viridiplantae</taxon>
        <taxon>Streptophyta</taxon>
        <taxon>Embryophyta</taxon>
        <taxon>Tracheophyta</taxon>
        <taxon>Spermatophyta</taxon>
        <taxon>Magnoliopsida</taxon>
        <taxon>Liliopsida</taxon>
        <taxon>Poales</taxon>
        <taxon>Poaceae</taxon>
        <taxon>BOP clade</taxon>
        <taxon>Pooideae</taxon>
        <taxon>Poodae</taxon>
        <taxon>Poeae</taxon>
        <taxon>Poeae Chloroplast Group 2 (Poeae type)</taxon>
        <taxon>Loliodinae</taxon>
        <taxon>Loliinae</taxon>
        <taxon>Lolium</taxon>
    </lineage>
</organism>
<name>A0AAD8R1T2_LOLMU</name>
<evidence type="ECO:0000313" key="3">
    <source>
        <dbReference type="Proteomes" id="UP001231189"/>
    </source>
</evidence>
<comment type="caution">
    <text evidence="2">The sequence shown here is derived from an EMBL/GenBank/DDBJ whole genome shotgun (WGS) entry which is preliminary data.</text>
</comment>
<dbReference type="AlphaFoldDB" id="A0AAD8R1T2"/>
<dbReference type="InterPro" id="IPR005162">
    <property type="entry name" value="Retrotrans_gag_dom"/>
</dbReference>
<protein>
    <recommendedName>
        <fullName evidence="1">Retrotransposon gag domain-containing protein</fullName>
    </recommendedName>
</protein>
<sequence length="117" mass="13283">MLQLYLIGPARVWLSDLEENTIFCWLDLKKAFENHFRGTYKRPATTSDLQACIQKKGETSRSFLTRCVGGCCATSSCLVNANKLTLDEMINIASDHTAPMTTQEISQPYPMHQRRKP</sequence>
<dbReference type="Proteomes" id="UP001231189">
    <property type="component" value="Unassembled WGS sequence"/>
</dbReference>
<accession>A0AAD8R1T2</accession>
<dbReference type="Pfam" id="PF03732">
    <property type="entry name" value="Retrotrans_gag"/>
    <property type="match status" value="1"/>
</dbReference>
<feature type="domain" description="Retrotransposon gag" evidence="1">
    <location>
        <begin position="4"/>
        <end position="66"/>
    </location>
</feature>
<reference evidence="2" key="1">
    <citation type="submission" date="2023-07" db="EMBL/GenBank/DDBJ databases">
        <title>A chromosome-level genome assembly of Lolium multiflorum.</title>
        <authorList>
            <person name="Chen Y."/>
            <person name="Copetti D."/>
            <person name="Kolliker R."/>
            <person name="Studer B."/>
        </authorList>
    </citation>
    <scope>NUCLEOTIDE SEQUENCE</scope>
    <source>
        <strain evidence="2">02402/16</strain>
        <tissue evidence="2">Leaf</tissue>
    </source>
</reference>